<sequence>MRRTISSAFGKVVIMMRLYDRTSLERQNVSRNNIHQMMSSKSTKKNIYKLNQHIFAFLISRYRK</sequence>
<dbReference type="RefSeq" id="XP_036262997.1">
    <property type="nucleotide sequence ID" value="XM_036407206.1"/>
</dbReference>
<dbReference type="AlphaFoldDB" id="A0A0P1A799"/>
<keyword evidence="2" id="KW-1185">Reference proteome</keyword>
<evidence type="ECO:0000313" key="1">
    <source>
        <dbReference type="EMBL" id="CEG36322.1"/>
    </source>
</evidence>
<dbReference type="Proteomes" id="UP000054928">
    <property type="component" value="Unassembled WGS sequence"/>
</dbReference>
<dbReference type="EMBL" id="CCYD01000193">
    <property type="protein sequence ID" value="CEG36322.1"/>
    <property type="molecule type" value="Genomic_DNA"/>
</dbReference>
<evidence type="ECO:0000313" key="2">
    <source>
        <dbReference type="Proteomes" id="UP000054928"/>
    </source>
</evidence>
<protein>
    <submittedName>
        <fullName evidence="1">Uncharacterized protein</fullName>
    </submittedName>
</protein>
<name>A0A0P1A799_PLAHL</name>
<organism evidence="1 2">
    <name type="scientific">Plasmopara halstedii</name>
    <name type="common">Downy mildew of sunflower</name>
    <dbReference type="NCBI Taxonomy" id="4781"/>
    <lineage>
        <taxon>Eukaryota</taxon>
        <taxon>Sar</taxon>
        <taxon>Stramenopiles</taxon>
        <taxon>Oomycota</taxon>
        <taxon>Peronosporomycetes</taxon>
        <taxon>Peronosporales</taxon>
        <taxon>Peronosporaceae</taxon>
        <taxon>Plasmopara</taxon>
    </lineage>
</organism>
<reference evidence="2" key="1">
    <citation type="submission" date="2014-09" db="EMBL/GenBank/DDBJ databases">
        <authorList>
            <person name="Sharma Rahul"/>
            <person name="Thines Marco"/>
        </authorList>
    </citation>
    <scope>NUCLEOTIDE SEQUENCE [LARGE SCALE GENOMIC DNA]</scope>
</reference>
<dbReference type="GeneID" id="59052760"/>
<proteinExistence type="predicted"/>
<accession>A0A0P1A799</accession>